<dbReference type="PANTHER" id="PTHR28037:SF1">
    <property type="entry name" value="ALCOHOL O-ACETYLTRANSFERASE 1-RELATED"/>
    <property type="match status" value="1"/>
</dbReference>
<name>A0A6A5AUI8_APHAT</name>
<sequence length="519" mass="56015">MSTEVPFAVSPATVAAITVALVLVLQIPGLQRAISTFFLSKSSYFIQRPRRPTLVTTSARSTFDKSAAPHGTLLALSLRESMFATGAMVNGSYTLSFNMILHHAEHCPPLSIENVQAALSQLQTRHTFLRTKLVPYDSVATPFVLQVDHALRLPLIELPSNTPFAKLWAEGRGTPLRCGEPMLRVLWQPQSNTTNVVFLVHHAIADGRSLSCLPHDFLIALTTIDMKTLPPLPLVSSCDDVAKRAVRSYPLRSLQSFAHTVLSGIRARHAFAFPIEPAAKESFMMLRDNKPLGLTTQFDAATTSRFVAKCKIHHVSVTGALGAALIHAVADMATASSTKIALGTVADARTLGAMGHLGAPEHLTLFATALPMFSHTVQATSDATSSTESTEPPYWTTANAYGQHLQGCTVRQDGLVVGLLMGLNMKSMMKAPKLTLGRPTIILSNSGVLPKLQTQYGDQIKVSHAHVTSNQLYSFPKVSASTMGGVLTLNFDGVAPIIKPTDLAMLQSRTTWHLKAMIA</sequence>
<organism evidence="1 2">
    <name type="scientific">Aphanomyces astaci</name>
    <name type="common">Crayfish plague agent</name>
    <dbReference type="NCBI Taxonomy" id="112090"/>
    <lineage>
        <taxon>Eukaryota</taxon>
        <taxon>Sar</taxon>
        <taxon>Stramenopiles</taxon>
        <taxon>Oomycota</taxon>
        <taxon>Saprolegniomycetes</taxon>
        <taxon>Saprolegniales</taxon>
        <taxon>Verrucalvaceae</taxon>
        <taxon>Aphanomyces</taxon>
    </lineage>
</organism>
<reference evidence="1 2" key="1">
    <citation type="submission" date="2019-06" db="EMBL/GenBank/DDBJ databases">
        <title>Genomics analysis of Aphanomyces spp. identifies a new class of oomycete effector associated with host adaptation.</title>
        <authorList>
            <person name="Gaulin E."/>
        </authorList>
    </citation>
    <scope>NUCLEOTIDE SEQUENCE [LARGE SCALE GENOMIC DNA]</scope>
    <source>
        <strain evidence="1 2">E</strain>
    </source>
</reference>
<comment type="caution">
    <text evidence="1">The sequence shown here is derived from an EMBL/GenBank/DDBJ whole genome shotgun (WGS) entry which is preliminary data.</text>
</comment>
<proteinExistence type="predicted"/>
<dbReference type="AlphaFoldDB" id="A0A6A5AUI8"/>
<evidence type="ECO:0008006" key="3">
    <source>
        <dbReference type="Google" id="ProtNLM"/>
    </source>
</evidence>
<dbReference type="InterPro" id="IPR052058">
    <property type="entry name" value="Alcohol_O-acetyltransferase"/>
</dbReference>
<dbReference type="PANTHER" id="PTHR28037">
    <property type="entry name" value="ALCOHOL O-ACETYLTRANSFERASE 1-RELATED"/>
    <property type="match status" value="1"/>
</dbReference>
<dbReference type="Gene3D" id="3.30.559.10">
    <property type="entry name" value="Chloramphenicol acetyltransferase-like domain"/>
    <property type="match status" value="1"/>
</dbReference>
<gene>
    <name evidence="1" type="ORF">AaE_002449</name>
</gene>
<dbReference type="Gene3D" id="3.30.559.30">
    <property type="entry name" value="Nonribosomal peptide synthetase, condensation domain"/>
    <property type="match status" value="1"/>
</dbReference>
<dbReference type="InterPro" id="IPR023213">
    <property type="entry name" value="CAT-like_dom_sf"/>
</dbReference>
<accession>A0A6A5AUI8</accession>
<protein>
    <recommendedName>
        <fullName evidence="3">Condensation domain-containing protein</fullName>
    </recommendedName>
</protein>
<dbReference type="SUPFAM" id="SSF52777">
    <property type="entry name" value="CoA-dependent acyltransferases"/>
    <property type="match status" value="1"/>
</dbReference>
<evidence type="ECO:0000313" key="1">
    <source>
        <dbReference type="EMBL" id="KAF0771443.1"/>
    </source>
</evidence>
<dbReference type="Proteomes" id="UP000469452">
    <property type="component" value="Unassembled WGS sequence"/>
</dbReference>
<dbReference type="EMBL" id="VJMI01004873">
    <property type="protein sequence ID" value="KAF0771443.1"/>
    <property type="molecule type" value="Genomic_DNA"/>
</dbReference>
<evidence type="ECO:0000313" key="2">
    <source>
        <dbReference type="Proteomes" id="UP000469452"/>
    </source>
</evidence>